<keyword evidence="2" id="KW-1185">Reference proteome</keyword>
<evidence type="ECO:0000313" key="1">
    <source>
        <dbReference type="EMBL" id="KPA87136.1"/>
    </source>
</evidence>
<protein>
    <submittedName>
        <fullName evidence="1">Uncharacterized protein</fullName>
    </submittedName>
</protein>
<comment type="caution">
    <text evidence="1">The sequence shown here is derived from an EMBL/GenBank/DDBJ whole genome shotgun (WGS) entry which is preliminary data.</text>
</comment>
<evidence type="ECO:0000313" key="2">
    <source>
        <dbReference type="Proteomes" id="UP000037931"/>
    </source>
</evidence>
<accession>A0A0N0E116</accession>
<reference evidence="1 2" key="1">
    <citation type="journal article" date="2015" name="PLoS ONE">
        <title>Rice-Infecting Pseudomonas Genomes Are Highly Accessorized and Harbor Multiple Putative Virulence Mechanisms to Cause Sheath Brown Rot.</title>
        <authorList>
            <person name="Quibod I.L."/>
            <person name="Grande G."/>
            <person name="Oreiro E.G."/>
            <person name="Borja F.N."/>
            <person name="Dossa G.S."/>
            <person name="Mauleon R."/>
            <person name="Cruz C.V."/>
            <person name="Oliva R."/>
        </authorList>
    </citation>
    <scope>NUCLEOTIDE SEQUENCE [LARGE SCALE GENOMIC DNA]</scope>
    <source>
        <strain evidence="1 2">IRRI 6609</strain>
    </source>
</reference>
<organism evidence="1 2">
    <name type="scientific">Pseudomonas asplenii</name>
    <dbReference type="NCBI Taxonomy" id="53407"/>
    <lineage>
        <taxon>Bacteria</taxon>
        <taxon>Pseudomonadati</taxon>
        <taxon>Pseudomonadota</taxon>
        <taxon>Gammaproteobacteria</taxon>
        <taxon>Pseudomonadales</taxon>
        <taxon>Pseudomonadaceae</taxon>
        <taxon>Pseudomonas</taxon>
    </lineage>
</organism>
<dbReference type="Proteomes" id="UP000037931">
    <property type="component" value="Unassembled WGS sequence"/>
</dbReference>
<dbReference type="AlphaFoldDB" id="A0A0N0E116"/>
<gene>
    <name evidence="1" type="ORF">PF66_06350</name>
</gene>
<dbReference type="EMBL" id="JSYZ01000049">
    <property type="protein sequence ID" value="KPA87136.1"/>
    <property type="molecule type" value="Genomic_DNA"/>
</dbReference>
<proteinExistence type="predicted"/>
<sequence>MLILRIALFPCRGGLARERALKIRLPQYGYSTTPAPHR</sequence>
<name>A0A0N0E116_9PSED</name>
<dbReference type="STRING" id="50340.PF66_06350"/>